<gene>
    <name evidence="9" type="ORF">E0H75_15910</name>
</gene>
<dbReference type="EMBL" id="SJKD01000003">
    <property type="protein sequence ID" value="TCC49805.1"/>
    <property type="molecule type" value="Genomic_DNA"/>
</dbReference>
<dbReference type="SUPFAM" id="SSF88946">
    <property type="entry name" value="Sigma2 domain of RNA polymerase sigma factors"/>
    <property type="match status" value="1"/>
</dbReference>
<evidence type="ECO:0000256" key="2">
    <source>
        <dbReference type="ARBA" id="ARBA00023015"/>
    </source>
</evidence>
<dbReference type="Pfam" id="PF04542">
    <property type="entry name" value="Sigma70_r2"/>
    <property type="match status" value="1"/>
</dbReference>
<comment type="similarity">
    <text evidence="1 6">Belongs to the sigma-70 factor family. ECF subfamily.</text>
</comment>
<dbReference type="OrthoDB" id="9780326at2"/>
<name>A0A4R0K4D3_9ACTN</name>
<dbReference type="CDD" id="cd06171">
    <property type="entry name" value="Sigma70_r4"/>
    <property type="match status" value="1"/>
</dbReference>
<evidence type="ECO:0000256" key="6">
    <source>
        <dbReference type="RuleBase" id="RU000716"/>
    </source>
</evidence>
<dbReference type="GO" id="GO:0003677">
    <property type="term" value="F:DNA binding"/>
    <property type="evidence" value="ECO:0007669"/>
    <property type="project" value="UniProtKB-KW"/>
</dbReference>
<keyword evidence="2 6" id="KW-0805">Transcription regulation</keyword>
<keyword evidence="10" id="KW-1185">Reference proteome</keyword>
<proteinExistence type="inferred from homology"/>
<dbReference type="InterPro" id="IPR014284">
    <property type="entry name" value="RNA_pol_sigma-70_dom"/>
</dbReference>
<dbReference type="GO" id="GO:0006950">
    <property type="term" value="P:response to stress"/>
    <property type="evidence" value="ECO:0007669"/>
    <property type="project" value="UniProtKB-ARBA"/>
</dbReference>
<evidence type="ECO:0000259" key="7">
    <source>
        <dbReference type="Pfam" id="PF04542"/>
    </source>
</evidence>
<dbReference type="InterPro" id="IPR013249">
    <property type="entry name" value="RNA_pol_sigma70_r4_t2"/>
</dbReference>
<comment type="caution">
    <text evidence="9">The sequence shown here is derived from an EMBL/GenBank/DDBJ whole genome shotgun (WGS) entry which is preliminary data.</text>
</comment>
<dbReference type="PANTHER" id="PTHR43133">
    <property type="entry name" value="RNA POLYMERASE ECF-TYPE SIGMA FACTO"/>
    <property type="match status" value="1"/>
</dbReference>
<dbReference type="InterPro" id="IPR039425">
    <property type="entry name" value="RNA_pol_sigma-70-like"/>
</dbReference>
<dbReference type="InterPro" id="IPR036388">
    <property type="entry name" value="WH-like_DNA-bd_sf"/>
</dbReference>
<feature type="domain" description="RNA polymerase sigma-70 region 2" evidence="7">
    <location>
        <begin position="40"/>
        <end position="107"/>
    </location>
</feature>
<organism evidence="9 10">
    <name type="scientific">Kribbella capetownensis</name>
    <dbReference type="NCBI Taxonomy" id="1572659"/>
    <lineage>
        <taxon>Bacteria</taxon>
        <taxon>Bacillati</taxon>
        <taxon>Actinomycetota</taxon>
        <taxon>Actinomycetes</taxon>
        <taxon>Propionibacteriales</taxon>
        <taxon>Kribbellaceae</taxon>
        <taxon>Kribbella</taxon>
    </lineage>
</organism>
<dbReference type="PANTHER" id="PTHR43133:SF8">
    <property type="entry name" value="RNA POLYMERASE SIGMA FACTOR HI_1459-RELATED"/>
    <property type="match status" value="1"/>
</dbReference>
<reference evidence="9 10" key="1">
    <citation type="submission" date="2019-02" db="EMBL/GenBank/DDBJ databases">
        <title>Kribbella capetownensis sp. nov. and Kribbella speibonae sp. nov., isolated from soil.</title>
        <authorList>
            <person name="Curtis S.M."/>
            <person name="Norton I."/>
            <person name="Everest G.J."/>
            <person name="Meyers P.R."/>
        </authorList>
    </citation>
    <scope>NUCLEOTIDE SEQUENCE [LARGE SCALE GENOMIC DNA]</scope>
    <source>
        <strain evidence="9 10">YM53</strain>
    </source>
</reference>
<dbReference type="PROSITE" id="PS01063">
    <property type="entry name" value="SIGMA70_ECF"/>
    <property type="match status" value="1"/>
</dbReference>
<dbReference type="NCBIfam" id="TIGR02937">
    <property type="entry name" value="sigma70-ECF"/>
    <property type="match status" value="1"/>
</dbReference>
<dbReference type="Gene3D" id="1.10.1740.10">
    <property type="match status" value="1"/>
</dbReference>
<evidence type="ECO:0000313" key="10">
    <source>
        <dbReference type="Proteomes" id="UP000293342"/>
    </source>
</evidence>
<dbReference type="Pfam" id="PF08281">
    <property type="entry name" value="Sigma70_r4_2"/>
    <property type="match status" value="1"/>
</dbReference>
<evidence type="ECO:0000256" key="4">
    <source>
        <dbReference type="ARBA" id="ARBA00023125"/>
    </source>
</evidence>
<feature type="domain" description="RNA polymerase sigma factor 70 region 4 type 2" evidence="8">
    <location>
        <begin position="133"/>
        <end position="186"/>
    </location>
</feature>
<protein>
    <recommendedName>
        <fullName evidence="6">RNA polymerase sigma factor</fullName>
    </recommendedName>
</protein>
<dbReference type="InterPro" id="IPR007627">
    <property type="entry name" value="RNA_pol_sigma70_r2"/>
</dbReference>
<evidence type="ECO:0000256" key="1">
    <source>
        <dbReference type="ARBA" id="ARBA00010641"/>
    </source>
</evidence>
<evidence type="ECO:0000256" key="5">
    <source>
        <dbReference type="ARBA" id="ARBA00023163"/>
    </source>
</evidence>
<dbReference type="InterPro" id="IPR013325">
    <property type="entry name" value="RNA_pol_sigma_r2"/>
</dbReference>
<keyword evidence="3 6" id="KW-0731">Sigma factor</keyword>
<dbReference type="InterPro" id="IPR000838">
    <property type="entry name" value="RNA_pol_sigma70_ECF_CS"/>
</dbReference>
<keyword evidence="4 6" id="KW-0238">DNA-binding</keyword>
<evidence type="ECO:0000313" key="9">
    <source>
        <dbReference type="EMBL" id="TCC49805.1"/>
    </source>
</evidence>
<dbReference type="Gene3D" id="1.10.10.10">
    <property type="entry name" value="Winged helix-like DNA-binding domain superfamily/Winged helix DNA-binding domain"/>
    <property type="match status" value="1"/>
</dbReference>
<dbReference type="GO" id="GO:0016987">
    <property type="term" value="F:sigma factor activity"/>
    <property type="evidence" value="ECO:0007669"/>
    <property type="project" value="UniProtKB-KW"/>
</dbReference>
<dbReference type="InterPro" id="IPR013324">
    <property type="entry name" value="RNA_pol_sigma_r3/r4-like"/>
</dbReference>
<accession>A0A4R0K4D3</accession>
<evidence type="ECO:0000259" key="8">
    <source>
        <dbReference type="Pfam" id="PF08281"/>
    </source>
</evidence>
<dbReference type="AlphaFoldDB" id="A0A4R0K4D3"/>
<sequence length="197" mass="22154">MVRWCSHNVWKLTGGVISQGDEAEILARVRGGESAAYGELVLRHVPVAKRTAVFLGAGADADDVVQEAFVKAYRALGGFRDGSAFRPWLLRIVANETRNVFRSRSRRSRREELAAPLDVVLDPAEEAVSLERRQELLTAVRALPDNMRQVVTCRYLLELDEQETAVVLGWPRGTVKSRLHRALGRLRTELPDKEVQR</sequence>
<dbReference type="Proteomes" id="UP000293342">
    <property type="component" value="Unassembled WGS sequence"/>
</dbReference>
<keyword evidence="5 6" id="KW-0804">Transcription</keyword>
<dbReference type="SUPFAM" id="SSF88659">
    <property type="entry name" value="Sigma3 and sigma4 domains of RNA polymerase sigma factors"/>
    <property type="match status" value="1"/>
</dbReference>
<evidence type="ECO:0000256" key="3">
    <source>
        <dbReference type="ARBA" id="ARBA00023082"/>
    </source>
</evidence>
<dbReference type="GO" id="GO:0006352">
    <property type="term" value="P:DNA-templated transcription initiation"/>
    <property type="evidence" value="ECO:0007669"/>
    <property type="project" value="InterPro"/>
</dbReference>